<feature type="region of interest" description="Disordered" evidence="1">
    <location>
        <begin position="1"/>
        <end position="21"/>
    </location>
</feature>
<feature type="compositionally biased region" description="Polar residues" evidence="1">
    <location>
        <begin position="123"/>
        <end position="136"/>
    </location>
</feature>
<evidence type="ECO:0000256" key="1">
    <source>
        <dbReference type="SAM" id="MobiDB-lite"/>
    </source>
</evidence>
<gene>
    <name evidence="2" type="ORF">TWF696_003466</name>
</gene>
<proteinExistence type="predicted"/>
<feature type="region of interest" description="Disordered" evidence="1">
    <location>
        <begin position="108"/>
        <end position="136"/>
    </location>
</feature>
<feature type="compositionally biased region" description="Polar residues" evidence="1">
    <location>
        <begin position="193"/>
        <end position="204"/>
    </location>
</feature>
<feature type="region of interest" description="Disordered" evidence="1">
    <location>
        <begin position="192"/>
        <end position="216"/>
    </location>
</feature>
<evidence type="ECO:0000313" key="3">
    <source>
        <dbReference type="Proteomes" id="UP001375240"/>
    </source>
</evidence>
<dbReference type="Proteomes" id="UP001375240">
    <property type="component" value="Unassembled WGS sequence"/>
</dbReference>
<feature type="compositionally biased region" description="Low complexity" evidence="1">
    <location>
        <begin position="1"/>
        <end position="14"/>
    </location>
</feature>
<accession>A0AAV9U1G7</accession>
<protein>
    <recommendedName>
        <fullName evidence="4">Zn(2)-C6 fungal-type domain-containing protein</fullName>
    </recommendedName>
</protein>
<dbReference type="EMBL" id="JAVHNQ010000018">
    <property type="protein sequence ID" value="KAK6330370.1"/>
    <property type="molecule type" value="Genomic_DNA"/>
</dbReference>
<reference evidence="2 3" key="1">
    <citation type="submission" date="2019-10" db="EMBL/GenBank/DDBJ databases">
        <authorList>
            <person name="Palmer J.M."/>
        </authorList>
    </citation>
    <scope>NUCLEOTIDE SEQUENCE [LARGE SCALE GENOMIC DNA]</scope>
    <source>
        <strain evidence="2 3">TWF696</strain>
    </source>
</reference>
<feature type="compositionally biased region" description="Polar residues" evidence="1">
    <location>
        <begin position="108"/>
        <end position="117"/>
    </location>
</feature>
<organism evidence="2 3">
    <name type="scientific">Orbilia brochopaga</name>
    <dbReference type="NCBI Taxonomy" id="3140254"/>
    <lineage>
        <taxon>Eukaryota</taxon>
        <taxon>Fungi</taxon>
        <taxon>Dikarya</taxon>
        <taxon>Ascomycota</taxon>
        <taxon>Pezizomycotina</taxon>
        <taxon>Orbiliomycetes</taxon>
        <taxon>Orbiliales</taxon>
        <taxon>Orbiliaceae</taxon>
        <taxon>Orbilia</taxon>
    </lineage>
</organism>
<name>A0AAV9U1G7_9PEZI</name>
<keyword evidence="3" id="KW-1185">Reference proteome</keyword>
<evidence type="ECO:0008006" key="4">
    <source>
        <dbReference type="Google" id="ProtNLM"/>
    </source>
</evidence>
<sequence length="216" mass="24673">MSSSSSQPSSSSSKSDMRGRRDTQICNNCRRDKQKCVRYPDDDGSQVCVRCEKYSYTNCSTDPSVQPMERKKRVLNDLKCDKCRKDHKTCTFSYGPWPNPCDRCARTTSQCSAPTRPSRTRNSRGTSTQDSGSDCHSTIAASEYSDYTEYASHQDMEYTTGYEEEYYNWATSEGHQQWHDHYTHHMYPIDYTSPFSPDSGSSDYSEGGASPFAMRR</sequence>
<comment type="caution">
    <text evidence="2">The sequence shown here is derived from an EMBL/GenBank/DDBJ whole genome shotgun (WGS) entry which is preliminary data.</text>
</comment>
<evidence type="ECO:0000313" key="2">
    <source>
        <dbReference type="EMBL" id="KAK6330370.1"/>
    </source>
</evidence>
<dbReference type="AlphaFoldDB" id="A0AAV9U1G7"/>